<dbReference type="GO" id="GO:0008270">
    <property type="term" value="F:zinc ion binding"/>
    <property type="evidence" value="ECO:0007669"/>
    <property type="project" value="UniProtKB-UniRule"/>
</dbReference>
<organism evidence="14">
    <name type="scientific">Arion vulgaris</name>
    <dbReference type="NCBI Taxonomy" id="1028688"/>
    <lineage>
        <taxon>Eukaryota</taxon>
        <taxon>Metazoa</taxon>
        <taxon>Spiralia</taxon>
        <taxon>Lophotrochozoa</taxon>
        <taxon>Mollusca</taxon>
        <taxon>Gastropoda</taxon>
        <taxon>Heterobranchia</taxon>
        <taxon>Euthyneura</taxon>
        <taxon>Panpulmonata</taxon>
        <taxon>Eupulmonata</taxon>
        <taxon>Stylommatophora</taxon>
        <taxon>Helicina</taxon>
        <taxon>Arionoidea</taxon>
        <taxon>Arionidae</taxon>
        <taxon>Arion</taxon>
    </lineage>
</organism>
<feature type="active site" evidence="10">
    <location>
        <position position="182"/>
    </location>
</feature>
<evidence type="ECO:0000256" key="10">
    <source>
        <dbReference type="PROSITE-ProRule" id="PRU01211"/>
    </source>
</evidence>
<keyword evidence="5 10" id="KW-0378">Hydrolase</keyword>
<evidence type="ECO:0000256" key="1">
    <source>
        <dbReference type="ARBA" id="ARBA00002657"/>
    </source>
</evidence>
<evidence type="ECO:0000256" key="11">
    <source>
        <dbReference type="RuleBase" id="RU361183"/>
    </source>
</evidence>
<dbReference type="PRINTS" id="PR00480">
    <property type="entry name" value="ASTACIN"/>
</dbReference>
<dbReference type="CDD" id="cd04280">
    <property type="entry name" value="ZnMc_astacin_like"/>
    <property type="match status" value="1"/>
</dbReference>
<feature type="domain" description="Peptidase M12A" evidence="13">
    <location>
        <begin position="89"/>
        <end position="286"/>
    </location>
</feature>
<evidence type="ECO:0000256" key="8">
    <source>
        <dbReference type="ARBA" id="ARBA00023157"/>
    </source>
</evidence>
<dbReference type="AlphaFoldDB" id="A0A0B7A8H7"/>
<proteinExistence type="predicted"/>
<keyword evidence="4 10" id="KW-0479">Metal-binding</keyword>
<evidence type="ECO:0000256" key="4">
    <source>
        <dbReference type="ARBA" id="ARBA00022723"/>
    </source>
</evidence>
<evidence type="ECO:0000256" key="6">
    <source>
        <dbReference type="ARBA" id="ARBA00022833"/>
    </source>
</evidence>
<feature type="domain" description="ShKT" evidence="12">
    <location>
        <begin position="389"/>
        <end position="427"/>
    </location>
</feature>
<dbReference type="SMART" id="SM00235">
    <property type="entry name" value="ZnMc"/>
    <property type="match status" value="1"/>
</dbReference>
<dbReference type="PROSITE" id="PS51670">
    <property type="entry name" value="SHKT"/>
    <property type="match status" value="2"/>
</dbReference>
<dbReference type="InterPro" id="IPR001506">
    <property type="entry name" value="Peptidase_M12A"/>
</dbReference>
<evidence type="ECO:0000256" key="5">
    <source>
        <dbReference type="ARBA" id="ARBA00022801"/>
    </source>
</evidence>
<evidence type="ECO:0000256" key="7">
    <source>
        <dbReference type="ARBA" id="ARBA00023049"/>
    </source>
</evidence>
<dbReference type="FunFam" id="3.40.390.10:FF:000028">
    <property type="entry name" value="Zinc metalloproteinase"/>
    <property type="match status" value="1"/>
</dbReference>
<keyword evidence="6 10" id="KW-0862">Zinc</keyword>
<comment type="cofactor">
    <cofactor evidence="10 11">
        <name>Zn(2+)</name>
        <dbReference type="ChEBI" id="CHEBI:29105"/>
    </cofactor>
    <text evidence="10 11">Binds 1 zinc ion per subunit.</text>
</comment>
<feature type="binding site" evidence="10">
    <location>
        <position position="181"/>
    </location>
    <ligand>
        <name>Zn(2+)</name>
        <dbReference type="ChEBI" id="CHEBI:29105"/>
        <note>catalytic</note>
    </ligand>
</feature>
<feature type="binding site" evidence="10">
    <location>
        <position position="191"/>
    </location>
    <ligand>
        <name>Zn(2+)</name>
        <dbReference type="ChEBI" id="CHEBI:29105"/>
        <note>catalytic</note>
    </ligand>
</feature>
<dbReference type="PROSITE" id="PS51864">
    <property type="entry name" value="ASTACIN"/>
    <property type="match status" value="1"/>
</dbReference>
<dbReference type="EC" id="3.4.24.-" evidence="11"/>
<dbReference type="Gene3D" id="3.40.390.10">
    <property type="entry name" value="Collagenase (Catalytic Domain)"/>
    <property type="match status" value="1"/>
</dbReference>
<comment type="function">
    <text evidence="1">Metalloprotease.</text>
</comment>
<dbReference type="Pfam" id="PF01549">
    <property type="entry name" value="ShK"/>
    <property type="match status" value="2"/>
</dbReference>
<name>A0A0B7A8H7_9EUPU</name>
<dbReference type="InterPro" id="IPR006026">
    <property type="entry name" value="Peptidase_Metallo"/>
</dbReference>
<dbReference type="InterPro" id="IPR034035">
    <property type="entry name" value="Astacin-like_dom"/>
</dbReference>
<dbReference type="GO" id="GO:0018996">
    <property type="term" value="P:molting cycle, collagen and cuticulin-based cuticle"/>
    <property type="evidence" value="ECO:0007669"/>
    <property type="project" value="UniProtKB-ARBA"/>
</dbReference>
<comment type="caution">
    <text evidence="9">Lacks conserved residue(s) required for the propagation of feature annotation.</text>
</comment>
<keyword evidence="2" id="KW-0245">EGF-like domain</keyword>
<evidence type="ECO:0000313" key="14">
    <source>
        <dbReference type="EMBL" id="CEK76295.1"/>
    </source>
</evidence>
<dbReference type="InterPro" id="IPR024079">
    <property type="entry name" value="MetalloPept_cat_dom_sf"/>
</dbReference>
<keyword evidence="8" id="KW-1015">Disulfide bond</keyword>
<dbReference type="GO" id="GO:0006508">
    <property type="term" value="P:proteolysis"/>
    <property type="evidence" value="ECO:0007669"/>
    <property type="project" value="UniProtKB-KW"/>
</dbReference>
<feature type="domain" description="ShKT" evidence="12">
    <location>
        <begin position="346"/>
        <end position="379"/>
    </location>
</feature>
<gene>
    <name evidence="14" type="primary">ORF99401</name>
</gene>
<feature type="binding site" evidence="10">
    <location>
        <position position="185"/>
    </location>
    <ligand>
        <name>Zn(2+)</name>
        <dbReference type="ChEBI" id="CHEBI:29105"/>
        <note>catalytic</note>
    </ligand>
</feature>
<dbReference type="SUPFAM" id="SSF55486">
    <property type="entry name" value="Metalloproteases ('zincins'), catalytic domain"/>
    <property type="match status" value="1"/>
</dbReference>
<dbReference type="PANTHER" id="PTHR10127:SF780">
    <property type="entry name" value="METALLOENDOPEPTIDASE"/>
    <property type="match status" value="1"/>
</dbReference>
<evidence type="ECO:0000256" key="3">
    <source>
        <dbReference type="ARBA" id="ARBA00022670"/>
    </source>
</evidence>
<evidence type="ECO:0000259" key="13">
    <source>
        <dbReference type="PROSITE" id="PS51864"/>
    </source>
</evidence>
<dbReference type="PROSITE" id="PS51257">
    <property type="entry name" value="PROKAR_LIPOPROTEIN"/>
    <property type="match status" value="1"/>
</dbReference>
<dbReference type="Pfam" id="PF01400">
    <property type="entry name" value="Astacin"/>
    <property type="match status" value="1"/>
</dbReference>
<reference evidence="14" key="1">
    <citation type="submission" date="2014-12" db="EMBL/GenBank/DDBJ databases">
        <title>Insight into the proteome of Arion vulgaris.</title>
        <authorList>
            <person name="Aradska J."/>
            <person name="Bulat T."/>
            <person name="Smidak R."/>
            <person name="Sarate P."/>
            <person name="Gangsoo J."/>
            <person name="Sialana F."/>
            <person name="Bilban M."/>
            <person name="Lubec G."/>
        </authorList>
    </citation>
    <scope>NUCLEOTIDE SEQUENCE</scope>
    <source>
        <tissue evidence="14">Skin</tissue>
    </source>
</reference>
<keyword evidence="3 10" id="KW-0645">Protease</keyword>
<evidence type="ECO:0000256" key="9">
    <source>
        <dbReference type="PROSITE-ProRule" id="PRU01005"/>
    </source>
</evidence>
<protein>
    <recommendedName>
        <fullName evidence="11">Metalloendopeptidase</fullName>
        <ecNumber evidence="11">3.4.24.-</ecNumber>
    </recommendedName>
</protein>
<evidence type="ECO:0000256" key="2">
    <source>
        <dbReference type="ARBA" id="ARBA00022536"/>
    </source>
</evidence>
<keyword evidence="7 10" id="KW-0482">Metalloprotease</keyword>
<dbReference type="EMBL" id="HACG01029430">
    <property type="protein sequence ID" value="CEK76295.1"/>
    <property type="molecule type" value="Transcribed_RNA"/>
</dbReference>
<dbReference type="GO" id="GO:0004222">
    <property type="term" value="F:metalloendopeptidase activity"/>
    <property type="evidence" value="ECO:0007669"/>
    <property type="project" value="UniProtKB-UniRule"/>
</dbReference>
<accession>A0A0B7A8H7</accession>
<dbReference type="PANTHER" id="PTHR10127">
    <property type="entry name" value="DISCOIDIN, CUB, EGF, LAMININ , AND ZINC METALLOPROTEASE DOMAIN CONTAINING"/>
    <property type="match status" value="1"/>
</dbReference>
<sequence>MLFFSKSVQVVFQLSLGCFILGLVTAKTIDELIAGSSKHATDFDFMSDISGDQLRVELDMMMTVQQYQALYNKPSKSRSRSDSSRTKRKAIGPATYRWTDNRIPFVIDKSVFSDADMTEVYKAMDEWKNYTCITFSPARSSDSNFVSFEDGTGCSSYVGMNRGKHPIALAGGCRQKGVIAHEIGHAVGFYHEQNRPDRDDYITIQYDNIISPNLNHNFQKYPYSAVSTYKVPYDYTSIMHYGGRAFSGNGQYTIRTRNPAFQEVIGNREGLSFNDIKLANIMYSCNKKCDQNIVCPGDGFVGKDCQCVCRGSPTQKCIGTEIRLTTQHPTVKTSNRPTVKPTPMPCTDMNKYCQAWADAGYCLTNSYVQTYCKEACSLCSGGNIPVAQCRDLRAYCPQWKQLGHCTQDVYKAFMSEKCPKSCESDVCITRSKNEGTENNGQQIVSSILLIISTLISMHL</sequence>
<dbReference type="SMART" id="SM00254">
    <property type="entry name" value="ShKT"/>
    <property type="match status" value="2"/>
</dbReference>
<dbReference type="InterPro" id="IPR003582">
    <property type="entry name" value="ShKT_dom"/>
</dbReference>
<evidence type="ECO:0000259" key="12">
    <source>
        <dbReference type="PROSITE" id="PS51670"/>
    </source>
</evidence>
<dbReference type="Gene3D" id="1.10.10.1940">
    <property type="match status" value="1"/>
</dbReference>